<accession>A0A4Q1SCM1</accession>
<dbReference type="Gene3D" id="3.30.450.90">
    <property type="match status" value="1"/>
</dbReference>
<evidence type="ECO:0000259" key="3">
    <source>
        <dbReference type="PROSITE" id="PS00662"/>
    </source>
</evidence>
<dbReference type="GO" id="GO:0016887">
    <property type="term" value="F:ATP hydrolysis activity"/>
    <property type="evidence" value="ECO:0007669"/>
    <property type="project" value="InterPro"/>
</dbReference>
<evidence type="ECO:0000313" key="4">
    <source>
        <dbReference type="EMBL" id="RXS94972.1"/>
    </source>
</evidence>
<comment type="caution">
    <text evidence="4">The sequence shown here is derived from an EMBL/GenBank/DDBJ whole genome shotgun (WGS) entry which is preliminary data.</text>
</comment>
<protein>
    <submittedName>
        <fullName evidence="4">PilT/PilU family type 4a pilus ATPase</fullName>
    </submittedName>
</protein>
<dbReference type="Pfam" id="PF00437">
    <property type="entry name" value="T2SSE"/>
    <property type="match status" value="1"/>
</dbReference>
<dbReference type="InterPro" id="IPR027417">
    <property type="entry name" value="P-loop_NTPase"/>
</dbReference>
<gene>
    <name evidence="4" type="ORF">ESZ00_10075</name>
</gene>
<dbReference type="PROSITE" id="PS00662">
    <property type="entry name" value="T2SP_E"/>
    <property type="match status" value="1"/>
</dbReference>
<evidence type="ECO:0000256" key="2">
    <source>
        <dbReference type="SAM" id="MobiDB-lite"/>
    </source>
</evidence>
<dbReference type="Gene3D" id="3.40.50.300">
    <property type="entry name" value="P-loop containing nucleotide triphosphate hydrolases"/>
    <property type="match status" value="1"/>
</dbReference>
<dbReference type="GO" id="GO:0005524">
    <property type="term" value="F:ATP binding"/>
    <property type="evidence" value="ECO:0007669"/>
    <property type="project" value="InterPro"/>
</dbReference>
<name>A0A4Q1SCM1_9BACT</name>
<dbReference type="PANTHER" id="PTHR30486">
    <property type="entry name" value="TWITCHING MOTILITY PROTEIN PILT"/>
    <property type="match status" value="1"/>
</dbReference>
<evidence type="ECO:0000313" key="5">
    <source>
        <dbReference type="Proteomes" id="UP000290253"/>
    </source>
</evidence>
<reference evidence="4 5" key="1">
    <citation type="journal article" date="2016" name="Int. J. Syst. Evol. Microbiol.">
        <title>Acidipila dinghuensis sp. nov., an acidobacterium isolated from forest soil.</title>
        <authorList>
            <person name="Jiang Y.W."/>
            <person name="Wang J."/>
            <person name="Chen M.H."/>
            <person name="Lv Y.Y."/>
            <person name="Qiu L.H."/>
        </authorList>
    </citation>
    <scope>NUCLEOTIDE SEQUENCE [LARGE SCALE GENOMIC DNA]</scope>
    <source>
        <strain evidence="4 5">DHOF10</strain>
    </source>
</reference>
<dbReference type="InterPro" id="IPR001482">
    <property type="entry name" value="T2SS/T4SS_dom"/>
</dbReference>
<feature type="compositionally biased region" description="Basic and acidic residues" evidence="2">
    <location>
        <begin position="27"/>
        <end position="42"/>
    </location>
</feature>
<dbReference type="SMART" id="SM00382">
    <property type="entry name" value="AAA"/>
    <property type="match status" value="1"/>
</dbReference>
<dbReference type="InterPro" id="IPR003593">
    <property type="entry name" value="AAA+_ATPase"/>
</dbReference>
<dbReference type="CDD" id="cd01131">
    <property type="entry name" value="PilT"/>
    <property type="match status" value="1"/>
</dbReference>
<comment type="similarity">
    <text evidence="1">Belongs to the GSP E family.</text>
</comment>
<dbReference type="EMBL" id="SDMK01000002">
    <property type="protein sequence ID" value="RXS94972.1"/>
    <property type="molecule type" value="Genomic_DNA"/>
</dbReference>
<dbReference type="InterPro" id="IPR050921">
    <property type="entry name" value="T4SS_GSP_E_ATPase"/>
</dbReference>
<dbReference type="Proteomes" id="UP000290253">
    <property type="component" value="Unassembled WGS sequence"/>
</dbReference>
<dbReference type="SUPFAM" id="SSF52540">
    <property type="entry name" value="P-loop containing nucleoside triphosphate hydrolases"/>
    <property type="match status" value="1"/>
</dbReference>
<evidence type="ECO:0000256" key="1">
    <source>
        <dbReference type="ARBA" id="ARBA00006611"/>
    </source>
</evidence>
<feature type="region of interest" description="Disordered" evidence="2">
    <location>
        <begin position="1"/>
        <end position="48"/>
    </location>
</feature>
<dbReference type="NCBIfam" id="TIGR01420">
    <property type="entry name" value="pilT_fam"/>
    <property type="match status" value="1"/>
</dbReference>
<keyword evidence="5" id="KW-1185">Reference proteome</keyword>
<dbReference type="RefSeq" id="WP_129208141.1">
    <property type="nucleotide sequence ID" value="NZ_BMGU01000003.1"/>
</dbReference>
<proteinExistence type="inferred from homology"/>
<dbReference type="OrthoDB" id="9808272at2"/>
<feature type="domain" description="Bacterial type II secretion system protein E" evidence="3">
    <location>
        <begin position="243"/>
        <end position="257"/>
    </location>
</feature>
<dbReference type="InterPro" id="IPR006321">
    <property type="entry name" value="PilT/PilU"/>
</dbReference>
<organism evidence="4 5">
    <name type="scientific">Silvibacterium dinghuense</name>
    <dbReference type="NCBI Taxonomy" id="1560006"/>
    <lineage>
        <taxon>Bacteria</taxon>
        <taxon>Pseudomonadati</taxon>
        <taxon>Acidobacteriota</taxon>
        <taxon>Terriglobia</taxon>
        <taxon>Terriglobales</taxon>
        <taxon>Acidobacteriaceae</taxon>
        <taxon>Silvibacterium</taxon>
    </lineage>
</organism>
<dbReference type="AlphaFoldDB" id="A0A4Q1SCM1"/>
<sequence length="405" mass="44311">MTQYDDELSRLVEQLNRSSLAPPRTSLSDRPETGAPEPRTDVRTNTYNDRPSLDHLLALAAQRNASDLLLLAGVPPTFRIKGTLITPDSQALSPEDLRFMLMGVLTPAQAAELEEQRSIDLSFSRGSIGRFRANFHYQRSTLAASIRLLPAQVPTLDSLHLPASLGQLAEKRQGLILVTGPTGSGKTSTLAALLDLVNTRRHEHVITIEDPVEYQHVNRNAIIEQIEVGRDTPSFAHAVRAVLRQDPDIILVGEMRDGETMTAALTAAETGHLVLSSLHTNDASQALSRILDLLPASHQQQIRQQLSLSLLGVLSQQLVLGADRLHRFPAVEIMLATPGVRNLIRTGHDHQIRHLVATGRAEGLQTMEQSLADLVQSGRITLETAYAHAASPKELAQYLGRELPA</sequence>